<comment type="caution">
    <text evidence="3">The sequence shown here is derived from an EMBL/GenBank/DDBJ whole genome shotgun (WGS) entry which is preliminary data.</text>
</comment>
<feature type="transmembrane region" description="Helical" evidence="2">
    <location>
        <begin position="286"/>
        <end position="310"/>
    </location>
</feature>
<feature type="region of interest" description="Disordered" evidence="1">
    <location>
        <begin position="516"/>
        <end position="592"/>
    </location>
</feature>
<evidence type="ECO:0008006" key="5">
    <source>
        <dbReference type="Google" id="ProtNLM"/>
    </source>
</evidence>
<feature type="transmembrane region" description="Helical" evidence="2">
    <location>
        <begin position="134"/>
        <end position="155"/>
    </location>
</feature>
<keyword evidence="2" id="KW-0472">Membrane</keyword>
<feature type="compositionally biased region" description="Low complexity" evidence="1">
    <location>
        <begin position="540"/>
        <end position="552"/>
    </location>
</feature>
<name>A0A918LXB9_9ACTN</name>
<keyword evidence="2" id="KW-1133">Transmembrane helix</keyword>
<dbReference type="Proteomes" id="UP000619486">
    <property type="component" value="Unassembled WGS sequence"/>
</dbReference>
<feature type="transmembrane region" description="Helical" evidence="2">
    <location>
        <begin position="422"/>
        <end position="443"/>
    </location>
</feature>
<feature type="compositionally biased region" description="Pro residues" evidence="1">
    <location>
        <begin position="579"/>
        <end position="592"/>
    </location>
</feature>
<sequence length="592" mass="59036">MQRQEGGAKGPLTGQKYARRVVRAHQCVRIMSERRNMGQLCTDRGVLMERNAGIARIPWGDVILASIAAVSWALVGMGGVAALALRLVGADTAGGIGPMTAAVVVLAVGGSVTPSGDVSAFGLEGAAAETAVEITPLGVAVVGALLLAYFFLRSLKGAGWYVTGAELAARVGALVALFLAVVSGLAWAGHDVVTFDGAALGLDVPGGEGGLEVPGLGDVGGLLPDRLGDLVDAKASVGFAVEAGPSLVGALVWVLVVVTLVLLAARRAPLPPGQAWDAVHRIVRPAVSALATVVLVAVAAGYAAAGYAAATDASPGRIAGVALLGAPNGVGLGVPLGLFVPWRGRASGELAAVLPDPVDELLRVSADEPVTLARLAELDRGVWLLPVAVALMMLCAGVLAAVRTPRAGLGPAAFAGRCAARLGGVTAVALPLLVAVSGLSVGASLSVLGVDAFEAGIELRGDLGVALLLGVVWGAGAGAAGALLAYAAGRAGTRAVLPPVPRPVGELVAPGPYRLSEPYRPAGEHNPYLDPPAGPGPAGGLHAAETVAGPLRPLRPPRPPGPVGGDARRRPAPPDEEPPTGPPPPGTPRGFR</sequence>
<organism evidence="3 4">
    <name type="scientific">Streptomyces purpureus</name>
    <dbReference type="NCBI Taxonomy" id="1951"/>
    <lineage>
        <taxon>Bacteria</taxon>
        <taxon>Bacillati</taxon>
        <taxon>Actinomycetota</taxon>
        <taxon>Actinomycetes</taxon>
        <taxon>Kitasatosporales</taxon>
        <taxon>Streptomycetaceae</taxon>
        <taxon>Streptomyces</taxon>
    </lineage>
</organism>
<feature type="compositionally biased region" description="Pro residues" evidence="1">
    <location>
        <begin position="553"/>
        <end position="562"/>
    </location>
</feature>
<feature type="transmembrane region" description="Helical" evidence="2">
    <location>
        <begin position="96"/>
        <end position="114"/>
    </location>
</feature>
<keyword evidence="2" id="KW-0812">Transmembrane</keyword>
<proteinExistence type="predicted"/>
<dbReference type="EMBL" id="BMQQ01000045">
    <property type="protein sequence ID" value="GGT63775.1"/>
    <property type="molecule type" value="Genomic_DNA"/>
</dbReference>
<dbReference type="InterPro" id="IPR047724">
    <property type="entry name" value="Streptophobe"/>
</dbReference>
<dbReference type="NCBIfam" id="NF038391">
    <property type="entry name" value="streptophobe"/>
    <property type="match status" value="1"/>
</dbReference>
<reference evidence="3" key="2">
    <citation type="submission" date="2020-09" db="EMBL/GenBank/DDBJ databases">
        <authorList>
            <person name="Sun Q."/>
            <person name="Ohkuma M."/>
        </authorList>
    </citation>
    <scope>NUCLEOTIDE SEQUENCE</scope>
    <source>
        <strain evidence="3">JCM 3172</strain>
    </source>
</reference>
<accession>A0A918LXB9</accession>
<gene>
    <name evidence="3" type="ORF">GCM10014713_66250</name>
</gene>
<evidence type="ECO:0000313" key="3">
    <source>
        <dbReference type="EMBL" id="GGT63775.1"/>
    </source>
</evidence>
<feature type="transmembrane region" description="Helical" evidence="2">
    <location>
        <begin position="167"/>
        <end position="188"/>
    </location>
</feature>
<feature type="transmembrane region" description="Helical" evidence="2">
    <location>
        <begin position="247"/>
        <end position="265"/>
    </location>
</feature>
<evidence type="ECO:0000313" key="4">
    <source>
        <dbReference type="Proteomes" id="UP000619486"/>
    </source>
</evidence>
<feature type="transmembrane region" description="Helical" evidence="2">
    <location>
        <begin position="463"/>
        <end position="487"/>
    </location>
</feature>
<evidence type="ECO:0000256" key="2">
    <source>
        <dbReference type="SAM" id="Phobius"/>
    </source>
</evidence>
<feature type="transmembrane region" description="Helical" evidence="2">
    <location>
        <begin position="62"/>
        <end position="84"/>
    </location>
</feature>
<keyword evidence="4" id="KW-1185">Reference proteome</keyword>
<dbReference type="AlphaFoldDB" id="A0A918LXB9"/>
<protein>
    <recommendedName>
        <fullName evidence="5">Integral membrane protein</fullName>
    </recommendedName>
</protein>
<reference evidence="3" key="1">
    <citation type="journal article" date="2014" name="Int. J. Syst. Evol. Microbiol.">
        <title>Complete genome sequence of Corynebacterium casei LMG S-19264T (=DSM 44701T), isolated from a smear-ripened cheese.</title>
        <authorList>
            <consortium name="US DOE Joint Genome Institute (JGI-PGF)"/>
            <person name="Walter F."/>
            <person name="Albersmeier A."/>
            <person name="Kalinowski J."/>
            <person name="Ruckert C."/>
        </authorList>
    </citation>
    <scope>NUCLEOTIDE SEQUENCE</scope>
    <source>
        <strain evidence="3">JCM 3172</strain>
    </source>
</reference>
<evidence type="ECO:0000256" key="1">
    <source>
        <dbReference type="SAM" id="MobiDB-lite"/>
    </source>
</evidence>
<feature type="transmembrane region" description="Helical" evidence="2">
    <location>
        <begin position="382"/>
        <end position="402"/>
    </location>
</feature>